<dbReference type="InterPro" id="IPR052283">
    <property type="entry name" value="GenomicStab_NeuMorph_Reg"/>
</dbReference>
<evidence type="ECO:0000259" key="4">
    <source>
        <dbReference type="Pfam" id="PF23165"/>
    </source>
</evidence>
<dbReference type="PANTHER" id="PTHR15739:SF2">
    <property type="entry name" value="PROTEIN ZNF365"/>
    <property type="match status" value="1"/>
</dbReference>
<dbReference type="GO" id="GO:0000723">
    <property type="term" value="P:telomere maintenance"/>
    <property type="evidence" value="ECO:0007669"/>
    <property type="project" value="TreeGrafter"/>
</dbReference>
<dbReference type="GO" id="GO:0110026">
    <property type="term" value="P:regulation of DNA strand resection involved in replication fork processing"/>
    <property type="evidence" value="ECO:0007669"/>
    <property type="project" value="TreeGrafter"/>
</dbReference>
<feature type="compositionally biased region" description="Basic and acidic residues" evidence="3">
    <location>
        <begin position="122"/>
        <end position="132"/>
    </location>
</feature>
<dbReference type="RefSeq" id="XP_028845430.1">
    <property type="nucleotide sequence ID" value="XM_028989597.1"/>
</dbReference>
<dbReference type="AlphaFoldDB" id="A0AAY4EYA7"/>
<gene>
    <name evidence="5" type="primary">ZNF365</name>
</gene>
<dbReference type="Proteomes" id="UP000694580">
    <property type="component" value="Chromosome 8"/>
</dbReference>
<proteinExistence type="predicted"/>
<dbReference type="GO" id="GO:0010975">
    <property type="term" value="P:regulation of neuron projection development"/>
    <property type="evidence" value="ECO:0007669"/>
    <property type="project" value="TreeGrafter"/>
</dbReference>
<feature type="region of interest" description="Disordered" evidence="3">
    <location>
        <begin position="91"/>
        <end position="132"/>
    </location>
</feature>
<feature type="region of interest" description="Disordered" evidence="3">
    <location>
        <begin position="1"/>
        <end position="26"/>
    </location>
</feature>
<organism evidence="5 6">
    <name type="scientific">Denticeps clupeoides</name>
    <name type="common">denticle herring</name>
    <dbReference type="NCBI Taxonomy" id="299321"/>
    <lineage>
        <taxon>Eukaryota</taxon>
        <taxon>Metazoa</taxon>
        <taxon>Chordata</taxon>
        <taxon>Craniata</taxon>
        <taxon>Vertebrata</taxon>
        <taxon>Euteleostomi</taxon>
        <taxon>Actinopterygii</taxon>
        <taxon>Neopterygii</taxon>
        <taxon>Teleostei</taxon>
        <taxon>Clupei</taxon>
        <taxon>Clupeiformes</taxon>
        <taxon>Denticipitoidei</taxon>
        <taxon>Denticipitidae</taxon>
        <taxon>Denticeps</taxon>
    </lineage>
</organism>
<dbReference type="Ensembl" id="ENSDCDT00010072781.1">
    <property type="protein sequence ID" value="ENSDCDP00010061999.1"/>
    <property type="gene ID" value="ENSDCDG00010034119.1"/>
</dbReference>
<feature type="compositionally biased region" description="Basic and acidic residues" evidence="3">
    <location>
        <begin position="91"/>
        <end position="100"/>
    </location>
</feature>
<evidence type="ECO:0000256" key="3">
    <source>
        <dbReference type="SAM" id="MobiDB-lite"/>
    </source>
</evidence>
<reference evidence="5" key="3">
    <citation type="submission" date="2025-09" db="UniProtKB">
        <authorList>
            <consortium name="Ensembl"/>
        </authorList>
    </citation>
    <scope>IDENTIFICATION</scope>
</reference>
<reference evidence="5" key="2">
    <citation type="submission" date="2025-08" db="UniProtKB">
        <authorList>
            <consortium name="Ensembl"/>
        </authorList>
    </citation>
    <scope>IDENTIFICATION</scope>
</reference>
<dbReference type="Pfam" id="PF23165">
    <property type="entry name" value="zf-C2H2_FBX41"/>
    <property type="match status" value="1"/>
</dbReference>
<dbReference type="GeneID" id="114795888"/>
<sequence length="345" mass="38711">MQQKLGANKPPLFVDNGRARGARPPPAELPFRCPRCGEHQRFRSLASLRAHLEYSHAFHGVHDLSLPSSRGRCNTDTALLAYSRGCKTEDMDTMRSEGHKAAPLAAADSHRPGPGAPPRSPPPERRLDSRPTVEAHVRMRLEGMLRAADSSMERRLRQLSAELVQTEAELLCEHAHTQHLAQERQEVYERGRALSRQVDAAVMVIATLREQLSASEHELQKKEQEALTIQNFLEAAAQHETCGKVRIRCFIESLLRRIALAERLVEYYQGSASEHRCPAHYVPSVVENGRHGAAKSRLAGDPISYFSSQEGQSGFCRPHREKAGLTPSRQDEVWIQRRRSDGYEG</sequence>
<reference evidence="5 6" key="1">
    <citation type="submission" date="2020-06" db="EMBL/GenBank/DDBJ databases">
        <authorList>
            <consortium name="Wellcome Sanger Institute Data Sharing"/>
        </authorList>
    </citation>
    <scope>NUCLEOTIDE SEQUENCE [LARGE SCALE GENOMIC DNA]</scope>
</reference>
<dbReference type="InterPro" id="IPR057038">
    <property type="entry name" value="FBX41/ZN365_Znf-C2H2"/>
</dbReference>
<name>A0AAY4EYA7_9TELE</name>
<keyword evidence="2" id="KW-0175">Coiled coil</keyword>
<dbReference type="GeneTree" id="ENSGT00530000063713"/>
<accession>A0AAY4EYA7</accession>
<evidence type="ECO:0000256" key="2">
    <source>
        <dbReference type="ARBA" id="ARBA00023054"/>
    </source>
</evidence>
<keyword evidence="1" id="KW-0597">Phosphoprotein</keyword>
<protein>
    <recommendedName>
        <fullName evidence="4">FBX41/ZN365 C2H2-type zinc finger domain-containing protein</fullName>
    </recommendedName>
</protein>
<keyword evidence="6" id="KW-1185">Reference proteome</keyword>
<dbReference type="GO" id="GO:0010569">
    <property type="term" value="P:regulation of double-strand break repair via homologous recombination"/>
    <property type="evidence" value="ECO:0007669"/>
    <property type="project" value="TreeGrafter"/>
</dbReference>
<evidence type="ECO:0000313" key="6">
    <source>
        <dbReference type="Proteomes" id="UP000694580"/>
    </source>
</evidence>
<feature type="region of interest" description="Disordered" evidence="3">
    <location>
        <begin position="308"/>
        <end position="331"/>
    </location>
</feature>
<dbReference type="PANTHER" id="PTHR15739">
    <property type="entry name" value="ZINC FINGER PROTEIN"/>
    <property type="match status" value="1"/>
</dbReference>
<evidence type="ECO:0000313" key="5">
    <source>
        <dbReference type="Ensembl" id="ENSDCDP00010061999.1"/>
    </source>
</evidence>
<feature type="domain" description="FBX41/ZN365 C2H2-type zinc finger" evidence="4">
    <location>
        <begin position="29"/>
        <end position="57"/>
    </location>
</feature>
<evidence type="ECO:0000256" key="1">
    <source>
        <dbReference type="ARBA" id="ARBA00022553"/>
    </source>
</evidence>